<comment type="caution">
    <text evidence="2">The sequence shown here is derived from an EMBL/GenBank/DDBJ whole genome shotgun (WGS) entry which is preliminary data.</text>
</comment>
<keyword evidence="3" id="KW-1185">Reference proteome</keyword>
<sequence length="111" mass="13746">MIKEFSVWWREGKVPLPEYTQRRITWWDHKPHLPEELQLQSRSKDRHRIFDERWLYLRRLVKAKKERRRVRATEWGEERKKQLAEKAQKKQERRERALKANPGKPEGNGSF</sequence>
<evidence type="ECO:0000256" key="1">
    <source>
        <dbReference type="SAM" id="MobiDB-lite"/>
    </source>
</evidence>
<name>A0AA36IDX0_9DINO</name>
<dbReference type="AlphaFoldDB" id="A0AA36IDX0"/>
<dbReference type="Proteomes" id="UP001178507">
    <property type="component" value="Unassembled WGS sequence"/>
</dbReference>
<proteinExistence type="predicted"/>
<gene>
    <name evidence="2" type="ORF">EVOR1521_LOCUS11316</name>
</gene>
<feature type="compositionally biased region" description="Basic and acidic residues" evidence="1">
    <location>
        <begin position="71"/>
        <end position="98"/>
    </location>
</feature>
<dbReference type="EMBL" id="CAUJNA010001113">
    <property type="protein sequence ID" value="CAJ1384439.1"/>
    <property type="molecule type" value="Genomic_DNA"/>
</dbReference>
<protein>
    <submittedName>
        <fullName evidence="2">Uncharacterized protein</fullName>
    </submittedName>
</protein>
<feature type="region of interest" description="Disordered" evidence="1">
    <location>
        <begin position="70"/>
        <end position="111"/>
    </location>
</feature>
<organism evidence="2 3">
    <name type="scientific">Effrenium voratum</name>
    <dbReference type="NCBI Taxonomy" id="2562239"/>
    <lineage>
        <taxon>Eukaryota</taxon>
        <taxon>Sar</taxon>
        <taxon>Alveolata</taxon>
        <taxon>Dinophyceae</taxon>
        <taxon>Suessiales</taxon>
        <taxon>Symbiodiniaceae</taxon>
        <taxon>Effrenium</taxon>
    </lineage>
</organism>
<reference evidence="2" key="1">
    <citation type="submission" date="2023-08" db="EMBL/GenBank/DDBJ databases">
        <authorList>
            <person name="Chen Y."/>
            <person name="Shah S."/>
            <person name="Dougan E. K."/>
            <person name="Thang M."/>
            <person name="Chan C."/>
        </authorList>
    </citation>
    <scope>NUCLEOTIDE SEQUENCE</scope>
</reference>
<evidence type="ECO:0000313" key="3">
    <source>
        <dbReference type="Proteomes" id="UP001178507"/>
    </source>
</evidence>
<evidence type="ECO:0000313" key="2">
    <source>
        <dbReference type="EMBL" id="CAJ1384439.1"/>
    </source>
</evidence>
<accession>A0AA36IDX0</accession>